<dbReference type="EnsemblPlants" id="AVESA.00010b.r2.2DG0327090.1">
    <property type="protein sequence ID" value="AVESA.00010b.r2.2DG0327090.1.CDS.1"/>
    <property type="gene ID" value="AVESA.00010b.r2.2DG0327090"/>
</dbReference>
<name>A0ACD5UWI5_AVESA</name>
<sequence length="319" mass="36122">MRASYQGVLRNQQLVGLMTKCCLDKVENGLLPLMAYMAETSAPVDMSDLMTRLVFDLYATAIFGVDPARLSLHMPQMAVSNAMDTVMEVGLVRQIVPATCWKVMRRLNIGPEKRLAAAQAVLRCFTTDMIKERRRNNGHDVISQDHVDVLSNYINDPDYNDDLLQATLISYMIAGRDTISTTLPWIFYKLAKDPRVVSSIRDELAPIMSRKATTTIGAEDIKHLMYLDCREYRPDRWLSEDGRQLRHVPSHKFPAFNSGPRLCLGKDIAITHLKIIVAAVVWNFDVIVLDGQAINKKLSCLLQMNKGLKVNLKKREMQV</sequence>
<protein>
    <submittedName>
        <fullName evidence="1">Uncharacterized protein</fullName>
    </submittedName>
</protein>
<keyword evidence="2" id="KW-1185">Reference proteome</keyword>
<evidence type="ECO:0000313" key="2">
    <source>
        <dbReference type="Proteomes" id="UP001732700"/>
    </source>
</evidence>
<reference evidence="1" key="2">
    <citation type="submission" date="2025-09" db="UniProtKB">
        <authorList>
            <consortium name="EnsemblPlants"/>
        </authorList>
    </citation>
    <scope>IDENTIFICATION</scope>
</reference>
<evidence type="ECO:0000313" key="1">
    <source>
        <dbReference type="EnsemblPlants" id="AVESA.00010b.r2.2DG0327090.1.CDS.1"/>
    </source>
</evidence>
<accession>A0ACD5UWI5</accession>
<organism evidence="1 2">
    <name type="scientific">Avena sativa</name>
    <name type="common">Oat</name>
    <dbReference type="NCBI Taxonomy" id="4498"/>
    <lineage>
        <taxon>Eukaryota</taxon>
        <taxon>Viridiplantae</taxon>
        <taxon>Streptophyta</taxon>
        <taxon>Embryophyta</taxon>
        <taxon>Tracheophyta</taxon>
        <taxon>Spermatophyta</taxon>
        <taxon>Magnoliopsida</taxon>
        <taxon>Liliopsida</taxon>
        <taxon>Poales</taxon>
        <taxon>Poaceae</taxon>
        <taxon>BOP clade</taxon>
        <taxon>Pooideae</taxon>
        <taxon>Poodae</taxon>
        <taxon>Poeae</taxon>
        <taxon>Poeae Chloroplast Group 1 (Aveneae type)</taxon>
        <taxon>Aveninae</taxon>
        <taxon>Avena</taxon>
    </lineage>
</organism>
<proteinExistence type="predicted"/>
<dbReference type="Proteomes" id="UP001732700">
    <property type="component" value="Chromosome 2D"/>
</dbReference>
<reference evidence="1" key="1">
    <citation type="submission" date="2021-05" db="EMBL/GenBank/DDBJ databases">
        <authorList>
            <person name="Scholz U."/>
            <person name="Mascher M."/>
            <person name="Fiebig A."/>
        </authorList>
    </citation>
    <scope>NUCLEOTIDE SEQUENCE [LARGE SCALE GENOMIC DNA]</scope>
</reference>